<gene>
    <name evidence="2" type="ORF">K444DRAFT_493782</name>
</gene>
<dbReference type="InParanoid" id="A0A2J6TG68"/>
<dbReference type="InterPro" id="IPR000845">
    <property type="entry name" value="Nucleoside_phosphorylase_d"/>
</dbReference>
<dbReference type="AlphaFoldDB" id="A0A2J6TG68"/>
<evidence type="ECO:0000313" key="3">
    <source>
        <dbReference type="Proteomes" id="UP000235371"/>
    </source>
</evidence>
<dbReference type="Pfam" id="PF01048">
    <property type="entry name" value="PNP_UDP_1"/>
    <property type="match status" value="1"/>
</dbReference>
<dbReference type="Proteomes" id="UP000235371">
    <property type="component" value="Unassembled WGS sequence"/>
</dbReference>
<feature type="non-terminal residue" evidence="2">
    <location>
        <position position="301"/>
    </location>
</feature>
<dbReference type="GO" id="GO:0009116">
    <property type="term" value="P:nucleoside metabolic process"/>
    <property type="evidence" value="ECO:0007669"/>
    <property type="project" value="InterPro"/>
</dbReference>
<dbReference type="RefSeq" id="XP_024738921.1">
    <property type="nucleotide sequence ID" value="XM_024873250.1"/>
</dbReference>
<dbReference type="InterPro" id="IPR035994">
    <property type="entry name" value="Nucleoside_phosphorylase_sf"/>
</dbReference>
<dbReference type="Gene3D" id="3.40.50.1580">
    <property type="entry name" value="Nucleoside phosphorylase domain"/>
    <property type="match status" value="1"/>
</dbReference>
<evidence type="ECO:0000313" key="2">
    <source>
        <dbReference type="EMBL" id="PMD62017.1"/>
    </source>
</evidence>
<sequence>MLSTLRYEDYTIGWICALQVEVLAAMFMLDEKHSGTFSGKVGDDNDYIAGTVGGHNVVIVGLPKKSIGNVSAASLVSQMRQSFPNLRYGLMVGIGAGVPGRHLEPDIRLGDVVIGAPADNSDDEQGVIGYELGKETVDGFVKKSWLYPTDRRLRGVLGTIEAEAAFSGSYSFLQYLDAFRARPNGQKFLHPGIEKDQLYEADDTDRLIARDPRDSQDPVVHYGLIASGDKLIKNAKLRDALRDKYNIICVEMEAAGLMNTLPVTVIRGICDYADAHKNDVWHHYAAATAAAYAKGLLYAIG</sequence>
<organism evidence="2 3">
    <name type="scientific">Hyaloscypha bicolor E</name>
    <dbReference type="NCBI Taxonomy" id="1095630"/>
    <lineage>
        <taxon>Eukaryota</taxon>
        <taxon>Fungi</taxon>
        <taxon>Dikarya</taxon>
        <taxon>Ascomycota</taxon>
        <taxon>Pezizomycotina</taxon>
        <taxon>Leotiomycetes</taxon>
        <taxon>Helotiales</taxon>
        <taxon>Hyaloscyphaceae</taxon>
        <taxon>Hyaloscypha</taxon>
        <taxon>Hyaloscypha bicolor</taxon>
    </lineage>
</organism>
<keyword evidence="3" id="KW-1185">Reference proteome</keyword>
<dbReference type="OrthoDB" id="1577640at2759"/>
<dbReference type="GeneID" id="36581330"/>
<dbReference type="SUPFAM" id="SSF53167">
    <property type="entry name" value="Purine and uridine phosphorylases"/>
    <property type="match status" value="1"/>
</dbReference>
<dbReference type="PANTHER" id="PTHR46082:SF11">
    <property type="entry name" value="AAA+ ATPASE DOMAIN-CONTAINING PROTEIN-RELATED"/>
    <property type="match status" value="1"/>
</dbReference>
<dbReference type="PANTHER" id="PTHR46082">
    <property type="entry name" value="ATP/GTP-BINDING PROTEIN-RELATED"/>
    <property type="match status" value="1"/>
</dbReference>
<dbReference type="GO" id="GO:0003824">
    <property type="term" value="F:catalytic activity"/>
    <property type="evidence" value="ECO:0007669"/>
    <property type="project" value="InterPro"/>
</dbReference>
<feature type="domain" description="Nucleoside phosphorylase" evidence="1">
    <location>
        <begin position="14"/>
        <end position="289"/>
    </location>
</feature>
<dbReference type="InterPro" id="IPR053137">
    <property type="entry name" value="NLR-like"/>
</dbReference>
<accession>A0A2J6TG68</accession>
<reference evidence="2 3" key="1">
    <citation type="submission" date="2016-04" db="EMBL/GenBank/DDBJ databases">
        <title>A degradative enzymes factory behind the ericoid mycorrhizal symbiosis.</title>
        <authorList>
            <consortium name="DOE Joint Genome Institute"/>
            <person name="Martino E."/>
            <person name="Morin E."/>
            <person name="Grelet G."/>
            <person name="Kuo A."/>
            <person name="Kohler A."/>
            <person name="Daghino S."/>
            <person name="Barry K."/>
            <person name="Choi C."/>
            <person name="Cichocki N."/>
            <person name="Clum A."/>
            <person name="Copeland A."/>
            <person name="Hainaut M."/>
            <person name="Haridas S."/>
            <person name="Labutti K."/>
            <person name="Lindquist E."/>
            <person name="Lipzen A."/>
            <person name="Khouja H.-R."/>
            <person name="Murat C."/>
            <person name="Ohm R."/>
            <person name="Olson A."/>
            <person name="Spatafora J."/>
            <person name="Veneault-Fourrey C."/>
            <person name="Henrissat B."/>
            <person name="Grigoriev I."/>
            <person name="Martin F."/>
            <person name="Perotto S."/>
        </authorList>
    </citation>
    <scope>NUCLEOTIDE SEQUENCE [LARGE SCALE GENOMIC DNA]</scope>
    <source>
        <strain evidence="2 3">E</strain>
    </source>
</reference>
<proteinExistence type="predicted"/>
<dbReference type="EMBL" id="KZ613785">
    <property type="protein sequence ID" value="PMD62017.1"/>
    <property type="molecule type" value="Genomic_DNA"/>
</dbReference>
<protein>
    <submittedName>
        <fullName evidence="2">Purine and uridine phosphorylase</fullName>
    </submittedName>
</protein>
<evidence type="ECO:0000259" key="1">
    <source>
        <dbReference type="Pfam" id="PF01048"/>
    </source>
</evidence>
<name>A0A2J6TG68_9HELO</name>
<dbReference type="STRING" id="1095630.A0A2J6TG68"/>